<dbReference type="Proteomes" id="UP000638188">
    <property type="component" value="Unassembled WGS sequence"/>
</dbReference>
<dbReference type="SUPFAM" id="SSF54427">
    <property type="entry name" value="NTF2-like"/>
    <property type="match status" value="1"/>
</dbReference>
<name>A0ABQ1Q1Q6_9GAMM</name>
<evidence type="ECO:0000313" key="3">
    <source>
        <dbReference type="Proteomes" id="UP000638188"/>
    </source>
</evidence>
<evidence type="ECO:0000259" key="1">
    <source>
        <dbReference type="Pfam" id="PF12680"/>
    </source>
</evidence>
<dbReference type="InterPro" id="IPR032710">
    <property type="entry name" value="NTF2-like_dom_sf"/>
</dbReference>
<organism evidence="2 3">
    <name type="scientific">Halopseudomonas salina</name>
    <dbReference type="NCBI Taxonomy" id="1323744"/>
    <lineage>
        <taxon>Bacteria</taxon>
        <taxon>Pseudomonadati</taxon>
        <taxon>Pseudomonadota</taxon>
        <taxon>Gammaproteobacteria</taxon>
        <taxon>Pseudomonadales</taxon>
        <taxon>Pseudomonadaceae</taxon>
        <taxon>Halopseudomonas</taxon>
    </lineage>
</organism>
<keyword evidence="3" id="KW-1185">Reference proteome</keyword>
<accession>A0ABQ1Q1Q6</accession>
<protein>
    <recommendedName>
        <fullName evidence="1">SnoaL-like domain-containing protein</fullName>
    </recommendedName>
</protein>
<dbReference type="Gene3D" id="3.10.450.50">
    <property type="match status" value="1"/>
</dbReference>
<dbReference type="InterPro" id="IPR037401">
    <property type="entry name" value="SnoaL-like"/>
</dbReference>
<reference evidence="3" key="1">
    <citation type="journal article" date="2019" name="Int. J. Syst. Evol. Microbiol.">
        <title>The Global Catalogue of Microorganisms (GCM) 10K type strain sequencing project: providing services to taxonomists for standard genome sequencing and annotation.</title>
        <authorList>
            <consortium name="The Broad Institute Genomics Platform"/>
            <consortium name="The Broad Institute Genome Sequencing Center for Infectious Disease"/>
            <person name="Wu L."/>
            <person name="Ma J."/>
        </authorList>
    </citation>
    <scope>NUCLEOTIDE SEQUENCE [LARGE SCALE GENOMIC DNA]</scope>
    <source>
        <strain evidence="3">CGMCC 1.12482</strain>
    </source>
</reference>
<evidence type="ECO:0000313" key="2">
    <source>
        <dbReference type="EMBL" id="GGD10489.1"/>
    </source>
</evidence>
<dbReference type="RefSeq" id="WP_150279117.1">
    <property type="nucleotide sequence ID" value="NZ_BMFF01000008.1"/>
</dbReference>
<feature type="domain" description="SnoaL-like" evidence="1">
    <location>
        <begin position="10"/>
        <end position="102"/>
    </location>
</feature>
<sequence>MNIQLPDAVTLFFEISNGADPSRVADCFAVDANVIDEEKKHQGIKAIESWQRQVREAFSFTVTPLSASSAGNHLTVEARIVGDFPGSPLELDHLFVLKNDRIQSLEIRP</sequence>
<comment type="caution">
    <text evidence="2">The sequence shown here is derived from an EMBL/GenBank/DDBJ whole genome shotgun (WGS) entry which is preliminary data.</text>
</comment>
<dbReference type="Pfam" id="PF12680">
    <property type="entry name" value="SnoaL_2"/>
    <property type="match status" value="1"/>
</dbReference>
<proteinExistence type="predicted"/>
<dbReference type="EMBL" id="BMFF01000008">
    <property type="protein sequence ID" value="GGD10489.1"/>
    <property type="molecule type" value="Genomic_DNA"/>
</dbReference>
<gene>
    <name evidence="2" type="ORF">GCM10007418_31890</name>
</gene>